<dbReference type="Gene3D" id="3.30.565.40">
    <property type="entry name" value="Fervidobacterium nodosum Rt17-B1 like"/>
    <property type="match status" value="1"/>
</dbReference>
<feature type="domain" description="DUF3298" evidence="1">
    <location>
        <begin position="166"/>
        <end position="242"/>
    </location>
</feature>
<organism evidence="3 4">
    <name type="scientific">Pukyongia salina</name>
    <dbReference type="NCBI Taxonomy" id="2094025"/>
    <lineage>
        <taxon>Bacteria</taxon>
        <taxon>Pseudomonadati</taxon>
        <taxon>Bacteroidota</taxon>
        <taxon>Flavobacteriia</taxon>
        <taxon>Flavobacteriales</taxon>
        <taxon>Flavobacteriaceae</taxon>
        <taxon>Pukyongia</taxon>
    </lineage>
</organism>
<dbReference type="InterPro" id="IPR025303">
    <property type="entry name" value="PdaC"/>
</dbReference>
<sequence length="254" mass="28781">MIRICVYTFILASLLIACKKEQPLSITAQNFTEKELSICDTGCPEITVNYIQIEGDGERANNINSRVKEFIIDALYLGEETSSPSATSIAEAGTQFVKTYQTHTAEFPDMELEYFVEINIRETYNSPQLLSLEMHQYLFTGGAHGYGATFFENFDAQTGQPLTIDELFKDKKSLVKLVEKEFRKAFEIPENESINATGFWFEDDRFHLPESIGFSGSNLVMIYNQYDIASYAAGPIELEIPLKKVESYLSFSIQ</sequence>
<dbReference type="EMBL" id="CP027062">
    <property type="protein sequence ID" value="AVI50470.1"/>
    <property type="molecule type" value="Genomic_DNA"/>
</dbReference>
<dbReference type="PROSITE" id="PS51257">
    <property type="entry name" value="PROKAR_LIPOPROTEIN"/>
    <property type="match status" value="1"/>
</dbReference>
<dbReference type="InterPro" id="IPR037126">
    <property type="entry name" value="PdaC/RsiV-like_sf"/>
</dbReference>
<evidence type="ECO:0000259" key="2">
    <source>
        <dbReference type="Pfam" id="PF13739"/>
    </source>
</evidence>
<dbReference type="Pfam" id="PF11738">
    <property type="entry name" value="DUF3298"/>
    <property type="match status" value="1"/>
</dbReference>
<dbReference type="Proteomes" id="UP000238442">
    <property type="component" value="Chromosome"/>
</dbReference>
<dbReference type="Gene3D" id="3.90.640.20">
    <property type="entry name" value="Heat-shock cognate protein, ATPase"/>
    <property type="match status" value="1"/>
</dbReference>
<dbReference type="AlphaFoldDB" id="A0A2S0HV09"/>
<accession>A0A2S0HV09</accession>
<protein>
    <recommendedName>
        <fullName evidence="5">DUF3298/DUF4163 domain-containing protein</fullName>
    </recommendedName>
</protein>
<keyword evidence="4" id="KW-1185">Reference proteome</keyword>
<dbReference type="KEGG" id="aue:C5O00_04535"/>
<reference evidence="3 4" key="1">
    <citation type="submission" date="2018-02" db="EMBL/GenBank/DDBJ databases">
        <title>Genomic analysis of the strain RR4-38 isolated from a seawater recirculating aquaculture system.</title>
        <authorList>
            <person name="Kim Y.-S."/>
            <person name="Jang Y.H."/>
            <person name="Kim K.-H."/>
        </authorList>
    </citation>
    <scope>NUCLEOTIDE SEQUENCE [LARGE SCALE GENOMIC DNA]</scope>
    <source>
        <strain evidence="3 4">RR4-38</strain>
    </source>
</reference>
<evidence type="ECO:0000313" key="3">
    <source>
        <dbReference type="EMBL" id="AVI50470.1"/>
    </source>
</evidence>
<proteinExistence type="predicted"/>
<dbReference type="OrthoDB" id="594879at2"/>
<evidence type="ECO:0000259" key="1">
    <source>
        <dbReference type="Pfam" id="PF11738"/>
    </source>
</evidence>
<evidence type="ECO:0008006" key="5">
    <source>
        <dbReference type="Google" id="ProtNLM"/>
    </source>
</evidence>
<feature type="domain" description="Deacetylase PdaC" evidence="2">
    <location>
        <begin position="40"/>
        <end position="145"/>
    </location>
</feature>
<dbReference type="RefSeq" id="WP_105215334.1">
    <property type="nucleotide sequence ID" value="NZ_CP027062.1"/>
</dbReference>
<gene>
    <name evidence="3" type="ORF">C5O00_04535</name>
</gene>
<evidence type="ECO:0000313" key="4">
    <source>
        <dbReference type="Proteomes" id="UP000238442"/>
    </source>
</evidence>
<dbReference type="Pfam" id="PF13739">
    <property type="entry name" value="PdaC"/>
    <property type="match status" value="1"/>
</dbReference>
<dbReference type="InterPro" id="IPR021729">
    <property type="entry name" value="DUF3298"/>
</dbReference>
<name>A0A2S0HV09_9FLAO</name>